<accession>A0ABV0P1E6</accession>
<proteinExistence type="predicted"/>
<dbReference type="PANTHER" id="PTHR10887">
    <property type="entry name" value="DNA2/NAM7 HELICASE FAMILY"/>
    <property type="match status" value="1"/>
</dbReference>
<reference evidence="1 2" key="1">
    <citation type="submission" date="2021-06" db="EMBL/GenBank/DDBJ databases">
        <authorList>
            <person name="Palmer J.M."/>
        </authorList>
    </citation>
    <scope>NUCLEOTIDE SEQUENCE [LARGE SCALE GENOMIC DNA]</scope>
    <source>
        <strain evidence="1 2">GA_2019</strain>
        <tissue evidence="1">Muscle</tissue>
    </source>
</reference>
<comment type="caution">
    <text evidence="1">The sequence shown here is derived from an EMBL/GenBank/DDBJ whole genome shotgun (WGS) entry which is preliminary data.</text>
</comment>
<keyword evidence="2" id="KW-1185">Reference proteome</keyword>
<gene>
    <name evidence="1" type="ORF">GOODEAATRI_003729</name>
</gene>
<dbReference type="InterPro" id="IPR045055">
    <property type="entry name" value="DNA2/NAM7-like"/>
</dbReference>
<dbReference type="EMBL" id="JAHRIO010060118">
    <property type="protein sequence ID" value="MEQ2177458.1"/>
    <property type="molecule type" value="Genomic_DNA"/>
</dbReference>
<protein>
    <submittedName>
        <fullName evidence="1">Uncharacterized protein</fullName>
    </submittedName>
</protein>
<evidence type="ECO:0000313" key="2">
    <source>
        <dbReference type="Proteomes" id="UP001476798"/>
    </source>
</evidence>
<dbReference type="PANTHER" id="PTHR10887:SF341">
    <property type="entry name" value="NFX1-TYPE ZINC FINGER-CONTAINING PROTEIN 1"/>
    <property type="match status" value="1"/>
</dbReference>
<dbReference type="Gene3D" id="3.40.50.300">
    <property type="entry name" value="P-loop containing nucleotide triphosphate hydrolases"/>
    <property type="match status" value="1"/>
</dbReference>
<sequence>MLVTMLQASVNTLRASGVDILPKIEEKMETLKGLIEHLQERSRKGTLRTDRDTYALLTDGDDNQGEEQEDFRNIPLYPTPEEFQQNHRPFLRPNLTSQRYTNTHLYLDTHFRLLREDFVRPLREGIQQLLQNEMGKGRNDNPMKMKRFDDILSDREPKDLEKGLVQITFTEESRIKLARIQTDQFFLMVETTAYFEAYRYVLEGLKEQTEEDLPFQRYIVECSTDVQPPAYLRRKDVYNLSPVANPEHKNSIRPFSSLDTEAWPDMEELGLDESQMKAFQLALTKELAIIQGPPGTEEAELIQAERMIDDGWTIGPRADRDDKKKGKVDESVREVEELMLAMNLDNIDVRVQQSEDAWQVTTLWVTRYRIELRTKALESEQAYQIAVDRLADVKRQENLHILKKATVHNY</sequence>
<organism evidence="1 2">
    <name type="scientific">Goodea atripinnis</name>
    <dbReference type="NCBI Taxonomy" id="208336"/>
    <lineage>
        <taxon>Eukaryota</taxon>
        <taxon>Metazoa</taxon>
        <taxon>Chordata</taxon>
        <taxon>Craniata</taxon>
        <taxon>Vertebrata</taxon>
        <taxon>Euteleostomi</taxon>
        <taxon>Actinopterygii</taxon>
        <taxon>Neopterygii</taxon>
        <taxon>Teleostei</taxon>
        <taxon>Neoteleostei</taxon>
        <taxon>Acanthomorphata</taxon>
        <taxon>Ovalentaria</taxon>
        <taxon>Atherinomorphae</taxon>
        <taxon>Cyprinodontiformes</taxon>
        <taxon>Goodeidae</taxon>
        <taxon>Goodea</taxon>
    </lineage>
</organism>
<name>A0ABV0P1E6_9TELE</name>
<evidence type="ECO:0000313" key="1">
    <source>
        <dbReference type="EMBL" id="MEQ2177458.1"/>
    </source>
</evidence>
<dbReference type="Proteomes" id="UP001476798">
    <property type="component" value="Unassembled WGS sequence"/>
</dbReference>
<dbReference type="InterPro" id="IPR027417">
    <property type="entry name" value="P-loop_NTPase"/>
</dbReference>